<evidence type="ECO:0000313" key="1">
    <source>
        <dbReference type="EMBL" id="HII70344.1"/>
    </source>
</evidence>
<organism evidence="1 2">
    <name type="scientific">Methanopyrus kandleri</name>
    <dbReference type="NCBI Taxonomy" id="2320"/>
    <lineage>
        <taxon>Archaea</taxon>
        <taxon>Methanobacteriati</taxon>
        <taxon>Methanobacteriota</taxon>
        <taxon>Methanomada group</taxon>
        <taxon>Methanopyri</taxon>
        <taxon>Methanopyrales</taxon>
        <taxon>Methanopyraceae</taxon>
        <taxon>Methanopyrus</taxon>
    </lineage>
</organism>
<gene>
    <name evidence="1" type="ORF">HA336_03835</name>
</gene>
<comment type="caution">
    <text evidence="1">The sequence shown here is derived from an EMBL/GenBank/DDBJ whole genome shotgun (WGS) entry which is preliminary data.</text>
</comment>
<dbReference type="AlphaFoldDB" id="A0A832T6B0"/>
<dbReference type="RefSeq" id="WP_011018866.1">
    <property type="nucleotide sequence ID" value="NZ_DUJS01000004.1"/>
</dbReference>
<dbReference type="EMBL" id="DUJS01000004">
    <property type="protein sequence ID" value="HII70344.1"/>
    <property type="molecule type" value="Genomic_DNA"/>
</dbReference>
<sequence length="230" mass="25848">MLRLPEFLVFIDHPSKKEVPDSEVEVARRRVEQLGGKIVWSIAGSIRKYHPDVRYVERLRKEGYELALHLSPGYIGLHRTSLATGVPEGKIKEAVYDALRIVDGAKYLTTCGPLHTALFRGKVPRRGWKDDLGPELHPSVVYGLGQAAAETGLDLLVGARSPEWIKGILDELEVKYIEGIGIDNYTIDDEKPEEAAKMVAEGECSAVIVHPRKDTFRRLHKFITCLKRIQ</sequence>
<name>A0A832T6B0_9EURY</name>
<proteinExistence type="predicted"/>
<protein>
    <submittedName>
        <fullName evidence="1">Uncharacterized protein</fullName>
    </submittedName>
</protein>
<evidence type="ECO:0000313" key="2">
    <source>
        <dbReference type="Proteomes" id="UP000619545"/>
    </source>
</evidence>
<reference evidence="1" key="1">
    <citation type="journal article" date="2020" name="bioRxiv">
        <title>A rank-normalized archaeal taxonomy based on genome phylogeny resolves widespread incomplete and uneven classifications.</title>
        <authorList>
            <person name="Rinke C."/>
            <person name="Chuvochina M."/>
            <person name="Mussig A.J."/>
            <person name="Chaumeil P.-A."/>
            <person name="Waite D.W."/>
            <person name="Whitman W.B."/>
            <person name="Parks D.H."/>
            <person name="Hugenholtz P."/>
        </authorList>
    </citation>
    <scope>NUCLEOTIDE SEQUENCE</scope>
    <source>
        <strain evidence="1">UBA8853</strain>
    </source>
</reference>
<dbReference type="Proteomes" id="UP000619545">
    <property type="component" value="Unassembled WGS sequence"/>
</dbReference>
<accession>A0A832T6B0</accession>
<dbReference type="GeneID" id="1476597"/>